<dbReference type="AlphaFoldDB" id="A0A0G0LR84"/>
<reference evidence="3 4" key="1">
    <citation type="journal article" date="2015" name="Nature">
        <title>rRNA introns, odd ribosomes, and small enigmatic genomes across a large radiation of phyla.</title>
        <authorList>
            <person name="Brown C.T."/>
            <person name="Hug L.A."/>
            <person name="Thomas B.C."/>
            <person name="Sharon I."/>
            <person name="Castelle C.J."/>
            <person name="Singh A."/>
            <person name="Wilkins M.J."/>
            <person name="Williams K.H."/>
            <person name="Banfield J.F."/>
        </authorList>
    </citation>
    <scope>NUCLEOTIDE SEQUENCE [LARGE SCALE GENOMIC DNA]</scope>
</reference>
<dbReference type="Pfam" id="PF00892">
    <property type="entry name" value="EamA"/>
    <property type="match status" value="1"/>
</dbReference>
<comment type="caution">
    <text evidence="3">The sequence shown here is derived from an EMBL/GenBank/DDBJ whole genome shotgun (WGS) entry which is preliminary data.</text>
</comment>
<evidence type="ECO:0000313" key="4">
    <source>
        <dbReference type="Proteomes" id="UP000033934"/>
    </source>
</evidence>
<keyword evidence="1" id="KW-0472">Membrane</keyword>
<dbReference type="Proteomes" id="UP000033934">
    <property type="component" value="Unassembled WGS sequence"/>
</dbReference>
<dbReference type="SUPFAM" id="SSF103481">
    <property type="entry name" value="Multidrug resistance efflux transporter EmrE"/>
    <property type="match status" value="1"/>
</dbReference>
<proteinExistence type="predicted"/>
<dbReference type="PANTHER" id="PTHR22911">
    <property type="entry name" value="ACYL-MALONYL CONDENSING ENZYME-RELATED"/>
    <property type="match status" value="1"/>
</dbReference>
<keyword evidence="1" id="KW-1133">Transmembrane helix</keyword>
<dbReference type="FunFam" id="1.10.3730.20:FF:000009">
    <property type="entry name" value="EamA family transporter"/>
    <property type="match status" value="1"/>
</dbReference>
<feature type="transmembrane region" description="Helical" evidence="1">
    <location>
        <begin position="120"/>
        <end position="139"/>
    </location>
</feature>
<feature type="transmembrane region" description="Helical" evidence="1">
    <location>
        <begin position="95"/>
        <end position="114"/>
    </location>
</feature>
<dbReference type="PATRIC" id="fig|1618334.3.peg.47"/>
<protein>
    <recommendedName>
        <fullName evidence="2">EamA domain-containing protein</fullName>
    </recommendedName>
</protein>
<feature type="domain" description="EamA" evidence="2">
    <location>
        <begin position="2"/>
        <end position="136"/>
    </location>
</feature>
<accession>A0A0G0LR84</accession>
<evidence type="ECO:0000256" key="1">
    <source>
        <dbReference type="SAM" id="Phobius"/>
    </source>
</evidence>
<dbReference type="InterPro" id="IPR000620">
    <property type="entry name" value="EamA_dom"/>
</dbReference>
<dbReference type="EMBL" id="LBVO01000004">
    <property type="protein sequence ID" value="KKQ90500.1"/>
    <property type="molecule type" value="Genomic_DNA"/>
</dbReference>
<dbReference type="Gene3D" id="1.10.3730.20">
    <property type="match status" value="1"/>
</dbReference>
<gene>
    <name evidence="3" type="ORF">UT11_C0004G0002</name>
</gene>
<dbReference type="PANTHER" id="PTHR22911:SF137">
    <property type="entry name" value="SOLUTE CARRIER FAMILY 35 MEMBER G2-RELATED"/>
    <property type="match status" value="1"/>
</dbReference>
<feature type="transmembrane region" description="Helical" evidence="1">
    <location>
        <begin position="32"/>
        <end position="51"/>
    </location>
</feature>
<feature type="transmembrane region" description="Helical" evidence="1">
    <location>
        <begin position="63"/>
        <end position="83"/>
    </location>
</feature>
<organism evidence="3 4">
    <name type="scientific">Berkelbacteria bacterium GW2011_GWA2_38_9</name>
    <dbReference type="NCBI Taxonomy" id="1618334"/>
    <lineage>
        <taxon>Bacteria</taxon>
        <taxon>Candidatus Berkelbacteria</taxon>
    </lineage>
</organism>
<sequence>MSWITYAVLSAFFASLVAIFGKIGIKGIDSNLAVAIRTIIIVFFAWAIVLIQGNAKDLTKISGYSYTFIILSAIATGLSWIFYYKALQLGEASRVAPIDKLSVALTIILAFIFLSEKPTAGNVVGGLLVTAGVLVSALVK</sequence>
<evidence type="ECO:0000313" key="3">
    <source>
        <dbReference type="EMBL" id="KKQ90500.1"/>
    </source>
</evidence>
<keyword evidence="1" id="KW-0812">Transmembrane</keyword>
<dbReference type="InterPro" id="IPR037185">
    <property type="entry name" value="EmrE-like"/>
</dbReference>
<name>A0A0G0LR84_9BACT</name>
<feature type="transmembrane region" description="Helical" evidence="1">
    <location>
        <begin position="6"/>
        <end position="25"/>
    </location>
</feature>
<dbReference type="GO" id="GO:0016020">
    <property type="term" value="C:membrane"/>
    <property type="evidence" value="ECO:0007669"/>
    <property type="project" value="InterPro"/>
</dbReference>
<evidence type="ECO:0000259" key="2">
    <source>
        <dbReference type="Pfam" id="PF00892"/>
    </source>
</evidence>